<dbReference type="SUPFAM" id="SSF55874">
    <property type="entry name" value="ATPase domain of HSP90 chaperone/DNA topoisomerase II/histidine kinase"/>
    <property type="match status" value="1"/>
</dbReference>
<reference evidence="17" key="1">
    <citation type="submission" date="2018-06" db="EMBL/GenBank/DDBJ databases">
        <authorList>
            <person name="Zhirakovskaya E."/>
        </authorList>
    </citation>
    <scope>NUCLEOTIDE SEQUENCE</scope>
</reference>
<dbReference type="InterPro" id="IPR005467">
    <property type="entry name" value="His_kinase_dom"/>
</dbReference>
<dbReference type="SUPFAM" id="SSF52172">
    <property type="entry name" value="CheY-like"/>
    <property type="match status" value="1"/>
</dbReference>
<evidence type="ECO:0000256" key="10">
    <source>
        <dbReference type="ARBA" id="ARBA00023012"/>
    </source>
</evidence>
<evidence type="ECO:0000256" key="4">
    <source>
        <dbReference type="ARBA" id="ARBA00022475"/>
    </source>
</evidence>
<evidence type="ECO:0000256" key="5">
    <source>
        <dbReference type="ARBA" id="ARBA00022553"/>
    </source>
</evidence>
<dbReference type="Pfam" id="PF00072">
    <property type="entry name" value="Response_reg"/>
    <property type="match status" value="1"/>
</dbReference>
<dbReference type="PANTHER" id="PTHR43547">
    <property type="entry name" value="TWO-COMPONENT HISTIDINE KINASE"/>
    <property type="match status" value="1"/>
</dbReference>
<keyword evidence="7" id="KW-0547">Nucleotide-binding</keyword>
<proteinExistence type="predicted"/>
<keyword evidence="12" id="KW-0238">DNA-binding</keyword>
<dbReference type="Pfam" id="PF00512">
    <property type="entry name" value="HisKA"/>
    <property type="match status" value="1"/>
</dbReference>
<dbReference type="InterPro" id="IPR036097">
    <property type="entry name" value="HisK_dim/P_sf"/>
</dbReference>
<evidence type="ECO:0000256" key="2">
    <source>
        <dbReference type="ARBA" id="ARBA00004236"/>
    </source>
</evidence>
<dbReference type="Pfam" id="PF02518">
    <property type="entry name" value="HATPase_c"/>
    <property type="match status" value="1"/>
</dbReference>
<keyword evidence="8" id="KW-0418">Kinase</keyword>
<feature type="domain" description="Response regulatory" evidence="16">
    <location>
        <begin position="13"/>
        <end position="129"/>
    </location>
</feature>
<dbReference type="FunFam" id="3.30.565.10:FF:000023">
    <property type="entry name" value="PAS domain-containing sensor histidine kinase"/>
    <property type="match status" value="1"/>
</dbReference>
<dbReference type="GO" id="GO:0005524">
    <property type="term" value="F:ATP binding"/>
    <property type="evidence" value="ECO:0007669"/>
    <property type="project" value="UniProtKB-KW"/>
</dbReference>
<keyword evidence="11" id="KW-0805">Transcription regulation</keyword>
<dbReference type="PROSITE" id="PS50109">
    <property type="entry name" value="HIS_KIN"/>
    <property type="match status" value="1"/>
</dbReference>
<dbReference type="SMART" id="SM00387">
    <property type="entry name" value="HATPase_c"/>
    <property type="match status" value="1"/>
</dbReference>
<dbReference type="InterPro" id="IPR003661">
    <property type="entry name" value="HisK_dim/P_dom"/>
</dbReference>
<evidence type="ECO:0000313" key="17">
    <source>
        <dbReference type="EMBL" id="VAX28789.1"/>
    </source>
</evidence>
<dbReference type="GO" id="GO:0005886">
    <property type="term" value="C:plasma membrane"/>
    <property type="evidence" value="ECO:0007669"/>
    <property type="project" value="UniProtKB-SubCell"/>
</dbReference>
<dbReference type="EMBL" id="UOGG01000067">
    <property type="protein sequence ID" value="VAX28789.1"/>
    <property type="molecule type" value="Genomic_DNA"/>
</dbReference>
<organism evidence="17">
    <name type="scientific">hydrothermal vent metagenome</name>
    <dbReference type="NCBI Taxonomy" id="652676"/>
    <lineage>
        <taxon>unclassified sequences</taxon>
        <taxon>metagenomes</taxon>
        <taxon>ecological metagenomes</taxon>
    </lineage>
</organism>
<keyword evidence="4" id="KW-1003">Cell membrane</keyword>
<evidence type="ECO:0000256" key="8">
    <source>
        <dbReference type="ARBA" id="ARBA00022777"/>
    </source>
</evidence>
<dbReference type="InterPro" id="IPR011006">
    <property type="entry name" value="CheY-like_superfamily"/>
</dbReference>
<protein>
    <recommendedName>
        <fullName evidence="3">histidine kinase</fullName>
        <ecNumber evidence="3">2.7.13.3</ecNumber>
    </recommendedName>
</protein>
<dbReference type="CDD" id="cd00075">
    <property type="entry name" value="HATPase"/>
    <property type="match status" value="1"/>
</dbReference>
<dbReference type="InterPro" id="IPR001789">
    <property type="entry name" value="Sig_transdc_resp-reg_receiver"/>
</dbReference>
<dbReference type="Gene3D" id="1.10.287.130">
    <property type="match status" value="1"/>
</dbReference>
<dbReference type="InterPro" id="IPR003594">
    <property type="entry name" value="HATPase_dom"/>
</dbReference>
<name>A0A3B1CF06_9ZZZZ</name>
<evidence type="ECO:0000256" key="7">
    <source>
        <dbReference type="ARBA" id="ARBA00022741"/>
    </source>
</evidence>
<evidence type="ECO:0000256" key="6">
    <source>
        <dbReference type="ARBA" id="ARBA00022679"/>
    </source>
</evidence>
<evidence type="ECO:0000256" key="1">
    <source>
        <dbReference type="ARBA" id="ARBA00000085"/>
    </source>
</evidence>
<keyword evidence="6" id="KW-0808">Transferase</keyword>
<dbReference type="GO" id="GO:0000155">
    <property type="term" value="F:phosphorelay sensor kinase activity"/>
    <property type="evidence" value="ECO:0007669"/>
    <property type="project" value="InterPro"/>
</dbReference>
<dbReference type="AlphaFoldDB" id="A0A3B1CF06"/>
<evidence type="ECO:0000256" key="14">
    <source>
        <dbReference type="ARBA" id="ARBA00023163"/>
    </source>
</evidence>
<evidence type="ECO:0000259" key="16">
    <source>
        <dbReference type="PROSITE" id="PS50110"/>
    </source>
</evidence>
<evidence type="ECO:0000256" key="13">
    <source>
        <dbReference type="ARBA" id="ARBA00023136"/>
    </source>
</evidence>
<evidence type="ECO:0000256" key="9">
    <source>
        <dbReference type="ARBA" id="ARBA00022840"/>
    </source>
</evidence>
<comment type="subcellular location">
    <subcellularLocation>
        <location evidence="2">Cell membrane</location>
    </subcellularLocation>
</comment>
<keyword evidence="10" id="KW-0902">Two-component regulatory system</keyword>
<dbReference type="CDD" id="cd00082">
    <property type="entry name" value="HisKA"/>
    <property type="match status" value="1"/>
</dbReference>
<dbReference type="InterPro" id="IPR004358">
    <property type="entry name" value="Sig_transdc_His_kin-like_C"/>
</dbReference>
<dbReference type="PROSITE" id="PS50110">
    <property type="entry name" value="RESPONSE_REGULATORY"/>
    <property type="match status" value="1"/>
</dbReference>
<gene>
    <name evidence="17" type="ORF">MNBD_NITROSPINAE05-1357</name>
</gene>
<keyword evidence="13" id="KW-0472">Membrane</keyword>
<evidence type="ECO:0000259" key="15">
    <source>
        <dbReference type="PROSITE" id="PS50109"/>
    </source>
</evidence>
<dbReference type="SMART" id="SM00388">
    <property type="entry name" value="HisKA"/>
    <property type="match status" value="1"/>
</dbReference>
<dbReference type="GO" id="GO:0003677">
    <property type="term" value="F:DNA binding"/>
    <property type="evidence" value="ECO:0007669"/>
    <property type="project" value="UniProtKB-KW"/>
</dbReference>
<dbReference type="FunFam" id="3.40.50.2300:FF:000001">
    <property type="entry name" value="DNA-binding response regulator PhoB"/>
    <property type="match status" value="1"/>
</dbReference>
<dbReference type="PRINTS" id="PR00344">
    <property type="entry name" value="BCTRLSENSOR"/>
</dbReference>
<evidence type="ECO:0000256" key="11">
    <source>
        <dbReference type="ARBA" id="ARBA00023015"/>
    </source>
</evidence>
<dbReference type="CDD" id="cd19920">
    <property type="entry name" value="REC_PA4781-like"/>
    <property type="match status" value="1"/>
</dbReference>
<evidence type="ECO:0000256" key="12">
    <source>
        <dbReference type="ARBA" id="ARBA00023125"/>
    </source>
</evidence>
<comment type="catalytic activity">
    <reaction evidence="1">
        <text>ATP + protein L-histidine = ADP + protein N-phospho-L-histidine.</text>
        <dbReference type="EC" id="2.7.13.3"/>
    </reaction>
</comment>
<dbReference type="PANTHER" id="PTHR43547:SF2">
    <property type="entry name" value="HYBRID SIGNAL TRANSDUCTION HISTIDINE KINASE C"/>
    <property type="match status" value="1"/>
</dbReference>
<dbReference type="Gene3D" id="3.30.565.10">
    <property type="entry name" value="Histidine kinase-like ATPase, C-terminal domain"/>
    <property type="match status" value="1"/>
</dbReference>
<dbReference type="SUPFAM" id="SSF47384">
    <property type="entry name" value="Homodimeric domain of signal transducing histidine kinase"/>
    <property type="match status" value="1"/>
</dbReference>
<keyword evidence="14" id="KW-0804">Transcription</keyword>
<sequence length="376" mass="41705">MNQNLKKGSGDLKILIVDDTPANIDILDLFLEQEGYKISIAQSGESALDLAGRISPDLILLDVMMPGIDGFETCLRLKSEENTRDIPIIFITARNEPADIVKGFSVGGVDYITKPFSQEEVCARIHLHLKLKTLMTEMNAKNKKLVQLNDLKNKFLGMAAHDLRNPISTIQGFSKIMLDHGDTLTEEDKKEFLQSIHKVSNDMLTLLGDLLNISTIESGRLDLHLKTGSLKLLVEERVRMYQVMAERKNIATHLDIEEVADFSFDAHRISQVIDNLLSNAIKFSPTGKEIFIGLVQENGQAKFSVRDQGPGISPDEQDKLFKHFQKLKARPTADESSHGLGLAIAKKMVEAHEGKISVSSQPGSGATFSFTIPLKK</sequence>
<keyword evidence="5" id="KW-0597">Phosphoprotein</keyword>
<dbReference type="InterPro" id="IPR036890">
    <property type="entry name" value="HATPase_C_sf"/>
</dbReference>
<keyword evidence="9" id="KW-0067">ATP-binding</keyword>
<dbReference type="EC" id="2.7.13.3" evidence="3"/>
<evidence type="ECO:0000256" key="3">
    <source>
        <dbReference type="ARBA" id="ARBA00012438"/>
    </source>
</evidence>
<dbReference type="SMART" id="SM00448">
    <property type="entry name" value="REC"/>
    <property type="match status" value="1"/>
</dbReference>
<accession>A0A3B1CF06</accession>
<dbReference type="Gene3D" id="3.40.50.2300">
    <property type="match status" value="1"/>
</dbReference>
<feature type="domain" description="Histidine kinase" evidence="15">
    <location>
        <begin position="158"/>
        <end position="376"/>
    </location>
</feature>